<evidence type="ECO:0000313" key="2">
    <source>
        <dbReference type="EMBL" id="OYD59403.1"/>
    </source>
</evidence>
<dbReference type="OrthoDB" id="2884543at2"/>
<gene>
    <name evidence="2" type="ORF">CGZ90_05805</name>
</gene>
<keyword evidence="1" id="KW-0472">Membrane</keyword>
<evidence type="ECO:0000256" key="1">
    <source>
        <dbReference type="SAM" id="Phobius"/>
    </source>
</evidence>
<evidence type="ECO:0000313" key="3">
    <source>
        <dbReference type="Proteomes" id="UP000215059"/>
    </source>
</evidence>
<keyword evidence="3" id="KW-1185">Reference proteome</keyword>
<sequence length="121" mass="13642">MNLKKTMLVVSVGLNFVLGFIVYQAANKDGPVDVGLSFKEAVRVENYALAQTLVAEGRKKNVSKETLKEINEIMSAGTSYKTYQLLEFNNDEMVLLHLTPDKKYEIQDVVIVPEELKSLFK</sequence>
<dbReference type="Proteomes" id="UP000215059">
    <property type="component" value="Unassembled WGS sequence"/>
</dbReference>
<name>A0A235FEI4_9BACL</name>
<accession>A0A235FEI4</accession>
<keyword evidence="1" id="KW-0812">Transmembrane</keyword>
<comment type="caution">
    <text evidence="2">The sequence shown here is derived from an EMBL/GenBank/DDBJ whole genome shotgun (WGS) entry which is preliminary data.</text>
</comment>
<dbReference type="EMBL" id="NOII01000001">
    <property type="protein sequence ID" value="OYD59403.1"/>
    <property type="molecule type" value="Genomic_DNA"/>
</dbReference>
<dbReference type="AlphaFoldDB" id="A0A235FEI4"/>
<keyword evidence="1" id="KW-1133">Transmembrane helix</keyword>
<proteinExistence type="predicted"/>
<organism evidence="2 3">
    <name type="scientific">Fictibacillus aquaticus</name>
    <dbReference type="NCBI Taxonomy" id="2021314"/>
    <lineage>
        <taxon>Bacteria</taxon>
        <taxon>Bacillati</taxon>
        <taxon>Bacillota</taxon>
        <taxon>Bacilli</taxon>
        <taxon>Bacillales</taxon>
        <taxon>Fictibacillaceae</taxon>
        <taxon>Fictibacillus</taxon>
    </lineage>
</organism>
<dbReference type="RefSeq" id="WP_094251364.1">
    <property type="nucleotide sequence ID" value="NZ_JBHLXL010000001.1"/>
</dbReference>
<reference evidence="2 3" key="1">
    <citation type="submission" date="2017-07" db="EMBL/GenBank/DDBJ databases">
        <title>Fictibacillus sp. nov. GDSW-R2A3 Genome sequencing and assembly.</title>
        <authorList>
            <person name="Mayilraj S."/>
        </authorList>
    </citation>
    <scope>NUCLEOTIDE SEQUENCE [LARGE SCALE GENOMIC DNA]</scope>
    <source>
        <strain evidence="2 3">GDSW-R2A3</strain>
    </source>
</reference>
<protein>
    <submittedName>
        <fullName evidence="2">Uncharacterized protein</fullName>
    </submittedName>
</protein>
<feature type="transmembrane region" description="Helical" evidence="1">
    <location>
        <begin position="7"/>
        <end position="26"/>
    </location>
</feature>